<dbReference type="AlphaFoldDB" id="A0A645IB95"/>
<proteinExistence type="predicted"/>
<protein>
    <submittedName>
        <fullName evidence="1">Uncharacterized protein</fullName>
    </submittedName>
</protein>
<organism evidence="1">
    <name type="scientific">bioreactor metagenome</name>
    <dbReference type="NCBI Taxonomy" id="1076179"/>
    <lineage>
        <taxon>unclassified sequences</taxon>
        <taxon>metagenomes</taxon>
        <taxon>ecological metagenomes</taxon>
    </lineage>
</organism>
<evidence type="ECO:0000313" key="1">
    <source>
        <dbReference type="EMBL" id="MPN48400.1"/>
    </source>
</evidence>
<accession>A0A645IB95</accession>
<comment type="caution">
    <text evidence="1">The sequence shown here is derived from an EMBL/GenBank/DDBJ whole genome shotgun (WGS) entry which is preliminary data.</text>
</comment>
<sequence>MPWPSGITPCSRASSCTPCLAREATKPPNWSMKFSVASVVRSSCQGFKSLALISCLMRWQRLNITTSRTTSEAFRWSSCPRQITRPGFVTRLLDGFGQAQRCVVFRQMSPVRCCSAGIARMAPCYRILVLVSSALNRLSMVSLDLKVITMNTTMTSSRMSACASLANRMHRTLTPH</sequence>
<dbReference type="EMBL" id="VSSQ01110693">
    <property type="protein sequence ID" value="MPN48400.1"/>
    <property type="molecule type" value="Genomic_DNA"/>
</dbReference>
<reference evidence="1" key="1">
    <citation type="submission" date="2019-08" db="EMBL/GenBank/DDBJ databases">
        <authorList>
            <person name="Kucharzyk K."/>
            <person name="Murdoch R.W."/>
            <person name="Higgins S."/>
            <person name="Loffler F."/>
        </authorList>
    </citation>
    <scope>NUCLEOTIDE SEQUENCE</scope>
</reference>
<gene>
    <name evidence="1" type="ORF">SDC9_196007</name>
</gene>
<name>A0A645IB95_9ZZZZ</name>